<gene>
    <name evidence="1" type="ORF">PIIN_03061</name>
</gene>
<keyword evidence="2" id="KW-1185">Reference proteome</keyword>
<evidence type="ECO:0000313" key="2">
    <source>
        <dbReference type="Proteomes" id="UP000007148"/>
    </source>
</evidence>
<dbReference type="AlphaFoldDB" id="G4TCW0"/>
<organism evidence="1 2">
    <name type="scientific">Serendipita indica (strain DSM 11827)</name>
    <name type="common">Root endophyte fungus</name>
    <name type="synonym">Piriformospora indica</name>
    <dbReference type="NCBI Taxonomy" id="1109443"/>
    <lineage>
        <taxon>Eukaryota</taxon>
        <taxon>Fungi</taxon>
        <taxon>Dikarya</taxon>
        <taxon>Basidiomycota</taxon>
        <taxon>Agaricomycotina</taxon>
        <taxon>Agaricomycetes</taxon>
        <taxon>Sebacinales</taxon>
        <taxon>Serendipitaceae</taxon>
        <taxon>Serendipita</taxon>
    </lineage>
</organism>
<protein>
    <submittedName>
        <fullName evidence="1">Uncharacterized protein</fullName>
    </submittedName>
</protein>
<comment type="caution">
    <text evidence="1">The sequence shown here is derived from an EMBL/GenBank/DDBJ whole genome shotgun (WGS) entry which is preliminary data.</text>
</comment>
<dbReference type="EMBL" id="CAFZ01000048">
    <property type="protein sequence ID" value="CCA69161.1"/>
    <property type="molecule type" value="Genomic_DNA"/>
</dbReference>
<accession>G4TCW0</accession>
<evidence type="ECO:0000313" key="1">
    <source>
        <dbReference type="EMBL" id="CCA69161.1"/>
    </source>
</evidence>
<dbReference type="InParanoid" id="G4TCW0"/>
<name>G4TCW0_SERID</name>
<dbReference type="Proteomes" id="UP000007148">
    <property type="component" value="Unassembled WGS sequence"/>
</dbReference>
<proteinExistence type="predicted"/>
<dbReference type="HOGENOM" id="CLU_1504028_0_0_1"/>
<sequence length="179" mass="19581">MEDSIKPSSAHELTEIHTYRPIFPPKLSTRRAGAMAGYNYPSSFSPSGIESPAASVSSQNSTMPICASGEVELKEDIAALRQAPTKEYTGYGQLPSKDYIVLDSPDIRSHSPPVRRPRLNHRALHSYGHGRRVSGGSSSAKTSRIEFYEDGFGYGLYYWNAAAATKRQDELVINGLSLA</sequence>
<reference evidence="1 2" key="1">
    <citation type="journal article" date="2011" name="PLoS Pathog.">
        <title>Endophytic Life Strategies Decoded by Genome and Transcriptome Analyses of the Mutualistic Root Symbiont Piriformospora indica.</title>
        <authorList>
            <person name="Zuccaro A."/>
            <person name="Lahrmann U."/>
            <person name="Guldener U."/>
            <person name="Langen G."/>
            <person name="Pfiffi S."/>
            <person name="Biedenkopf D."/>
            <person name="Wong P."/>
            <person name="Samans B."/>
            <person name="Grimm C."/>
            <person name="Basiewicz M."/>
            <person name="Murat C."/>
            <person name="Martin F."/>
            <person name="Kogel K.H."/>
        </authorList>
    </citation>
    <scope>NUCLEOTIDE SEQUENCE [LARGE SCALE GENOMIC DNA]</scope>
    <source>
        <strain evidence="1 2">DSM 11827</strain>
    </source>
</reference>